<comment type="caution">
    <text evidence="1">The sequence shown here is derived from an EMBL/GenBank/DDBJ whole genome shotgun (WGS) entry which is preliminary data.</text>
</comment>
<evidence type="ECO:0000313" key="1">
    <source>
        <dbReference type="EMBL" id="KAJ1170936.1"/>
    </source>
</evidence>
<organism evidence="1 2">
    <name type="scientific">Pleurodeles waltl</name>
    <name type="common">Iberian ribbed newt</name>
    <dbReference type="NCBI Taxonomy" id="8319"/>
    <lineage>
        <taxon>Eukaryota</taxon>
        <taxon>Metazoa</taxon>
        <taxon>Chordata</taxon>
        <taxon>Craniata</taxon>
        <taxon>Vertebrata</taxon>
        <taxon>Euteleostomi</taxon>
        <taxon>Amphibia</taxon>
        <taxon>Batrachia</taxon>
        <taxon>Caudata</taxon>
        <taxon>Salamandroidea</taxon>
        <taxon>Salamandridae</taxon>
        <taxon>Pleurodelinae</taxon>
        <taxon>Pleurodeles</taxon>
    </lineage>
</organism>
<accession>A0AAV7T4B6</accession>
<reference evidence="1" key="1">
    <citation type="journal article" date="2022" name="bioRxiv">
        <title>Sequencing and chromosome-scale assembly of the giantPleurodeles waltlgenome.</title>
        <authorList>
            <person name="Brown T."/>
            <person name="Elewa A."/>
            <person name="Iarovenko S."/>
            <person name="Subramanian E."/>
            <person name="Araus A.J."/>
            <person name="Petzold A."/>
            <person name="Susuki M."/>
            <person name="Suzuki K.-i.T."/>
            <person name="Hayashi T."/>
            <person name="Toyoda A."/>
            <person name="Oliveira C."/>
            <person name="Osipova E."/>
            <person name="Leigh N.D."/>
            <person name="Simon A."/>
            <person name="Yun M.H."/>
        </authorList>
    </citation>
    <scope>NUCLEOTIDE SEQUENCE</scope>
    <source>
        <strain evidence="1">20211129_DDA</strain>
        <tissue evidence="1">Liver</tissue>
    </source>
</reference>
<evidence type="ECO:0000313" key="2">
    <source>
        <dbReference type="Proteomes" id="UP001066276"/>
    </source>
</evidence>
<keyword evidence="2" id="KW-1185">Reference proteome</keyword>
<dbReference type="Proteomes" id="UP001066276">
    <property type="component" value="Chromosome 4_1"/>
</dbReference>
<protein>
    <submittedName>
        <fullName evidence="1">Uncharacterized protein</fullName>
    </submittedName>
</protein>
<gene>
    <name evidence="1" type="ORF">NDU88_002807</name>
</gene>
<dbReference type="AlphaFoldDB" id="A0AAV7T4B6"/>
<dbReference type="EMBL" id="JANPWB010000007">
    <property type="protein sequence ID" value="KAJ1170936.1"/>
    <property type="molecule type" value="Genomic_DNA"/>
</dbReference>
<sequence length="188" mass="20398">MFGNRVVQAFQAEGREDLLQDRVLEQARVDLNRPKRLSSEGVAAAVIVCSPSQQKVYKARGKPFHKSTGVQNKVVTWEEIKDVSGVAAYGSLPALVPHNAPKLCRRRGTSIKDQTRRRGPGFLSKGAHLGADRLVERQVVSSASEENYVLGALEESTMGVPKIVAPMQELEAPFVISGYGRCGILATG</sequence>
<name>A0AAV7T4B6_PLEWA</name>
<proteinExistence type="predicted"/>